<keyword evidence="8" id="KW-0206">Cytoskeleton</keyword>
<dbReference type="GO" id="GO:0090307">
    <property type="term" value="P:mitotic spindle assembly"/>
    <property type="evidence" value="ECO:0007669"/>
    <property type="project" value="TreeGrafter"/>
</dbReference>
<dbReference type="InterPro" id="IPR036961">
    <property type="entry name" value="Kinesin_motor_dom_sf"/>
</dbReference>
<feature type="region of interest" description="Disordered" evidence="10">
    <location>
        <begin position="669"/>
        <end position="692"/>
    </location>
</feature>
<comment type="caution">
    <text evidence="12">The sequence shown here is derived from an EMBL/GenBank/DDBJ whole genome shotgun (WGS) entry which is preliminary data.</text>
</comment>
<evidence type="ECO:0000256" key="8">
    <source>
        <dbReference type="ARBA" id="ARBA00023212"/>
    </source>
</evidence>
<dbReference type="GO" id="GO:0008017">
    <property type="term" value="F:microtubule binding"/>
    <property type="evidence" value="ECO:0007669"/>
    <property type="project" value="InterPro"/>
</dbReference>
<evidence type="ECO:0000313" key="12">
    <source>
        <dbReference type="EMBL" id="KAK9885781.1"/>
    </source>
</evidence>
<dbReference type="GO" id="GO:0007018">
    <property type="term" value="P:microtubule-based movement"/>
    <property type="evidence" value="ECO:0007669"/>
    <property type="project" value="InterPro"/>
</dbReference>
<dbReference type="Proteomes" id="UP001431783">
    <property type="component" value="Unassembled WGS sequence"/>
</dbReference>
<evidence type="ECO:0000256" key="5">
    <source>
        <dbReference type="ARBA" id="ARBA00022840"/>
    </source>
</evidence>
<dbReference type="Gene3D" id="3.40.850.10">
    <property type="entry name" value="Kinesin motor domain"/>
    <property type="match status" value="1"/>
</dbReference>
<dbReference type="InterPro" id="IPR001752">
    <property type="entry name" value="Kinesin_motor_dom"/>
</dbReference>
<dbReference type="PROSITE" id="PS50067">
    <property type="entry name" value="KINESIN_MOTOR_2"/>
    <property type="match status" value="1"/>
</dbReference>
<evidence type="ECO:0000256" key="7">
    <source>
        <dbReference type="ARBA" id="ARBA00023175"/>
    </source>
</evidence>
<evidence type="ECO:0000256" key="10">
    <source>
        <dbReference type="SAM" id="MobiDB-lite"/>
    </source>
</evidence>
<accession>A0AAW1V131</accession>
<dbReference type="GO" id="GO:0005524">
    <property type="term" value="F:ATP binding"/>
    <property type="evidence" value="ECO:0007669"/>
    <property type="project" value="UniProtKB-UniRule"/>
</dbReference>
<evidence type="ECO:0000256" key="3">
    <source>
        <dbReference type="ARBA" id="ARBA00022553"/>
    </source>
</evidence>
<dbReference type="GO" id="GO:0008574">
    <property type="term" value="F:plus-end-directed microtubule motor activity"/>
    <property type="evidence" value="ECO:0007669"/>
    <property type="project" value="TreeGrafter"/>
</dbReference>
<feature type="region of interest" description="Disordered" evidence="10">
    <location>
        <begin position="556"/>
        <end position="578"/>
    </location>
</feature>
<dbReference type="InterPro" id="IPR027417">
    <property type="entry name" value="P-loop_NTPase"/>
</dbReference>
<keyword evidence="5 9" id="KW-0067">ATP-binding</keyword>
<feature type="domain" description="Kinesin motor" evidence="11">
    <location>
        <begin position="37"/>
        <end position="440"/>
    </location>
</feature>
<evidence type="ECO:0000256" key="1">
    <source>
        <dbReference type="ARBA" id="ARBA00004186"/>
    </source>
</evidence>
<dbReference type="PANTHER" id="PTHR47970:SF29">
    <property type="entry name" value="KINESIN FAMILY MEMBER 20B"/>
    <property type="match status" value="1"/>
</dbReference>
<gene>
    <name evidence="12" type="ORF">WA026_013651</name>
</gene>
<evidence type="ECO:0000313" key="13">
    <source>
        <dbReference type="Proteomes" id="UP001431783"/>
    </source>
</evidence>
<keyword evidence="4 9" id="KW-0547">Nucleotide-binding</keyword>
<dbReference type="SUPFAM" id="SSF52540">
    <property type="entry name" value="P-loop containing nucleoside triphosphate hydrolases"/>
    <property type="match status" value="1"/>
</dbReference>
<dbReference type="InterPro" id="IPR047149">
    <property type="entry name" value="KIF11-like"/>
</dbReference>
<dbReference type="Pfam" id="PF00225">
    <property type="entry name" value="Kinesin"/>
    <property type="match status" value="1"/>
</dbReference>
<keyword evidence="3" id="KW-0597">Phosphoprotein</keyword>
<keyword evidence="2" id="KW-0963">Cytoplasm</keyword>
<dbReference type="SMART" id="SM00129">
    <property type="entry name" value="KISc"/>
    <property type="match status" value="1"/>
</dbReference>
<evidence type="ECO:0000256" key="9">
    <source>
        <dbReference type="PROSITE-ProRule" id="PRU00283"/>
    </source>
</evidence>
<dbReference type="PRINTS" id="PR00380">
    <property type="entry name" value="KINESINHEAVY"/>
</dbReference>
<comment type="similarity">
    <text evidence="9">Belongs to the TRAFAC class myosin-kinesin ATPase superfamily. Kinesin family.</text>
</comment>
<dbReference type="GO" id="GO:0005876">
    <property type="term" value="C:spindle microtubule"/>
    <property type="evidence" value="ECO:0007669"/>
    <property type="project" value="TreeGrafter"/>
</dbReference>
<evidence type="ECO:0000259" key="11">
    <source>
        <dbReference type="PROSITE" id="PS50067"/>
    </source>
</evidence>
<reference evidence="12 13" key="1">
    <citation type="submission" date="2023-03" db="EMBL/GenBank/DDBJ databases">
        <title>Genome insight into feeding habits of ladybird beetles.</title>
        <authorList>
            <person name="Li H.-S."/>
            <person name="Huang Y.-H."/>
            <person name="Pang H."/>
        </authorList>
    </citation>
    <scope>NUCLEOTIDE SEQUENCE [LARGE SCALE GENOMIC DNA]</scope>
    <source>
        <strain evidence="12">SYSU_2023b</strain>
        <tissue evidence="12">Whole body</tissue>
    </source>
</reference>
<keyword evidence="6" id="KW-0175">Coiled coil</keyword>
<keyword evidence="13" id="KW-1185">Reference proteome</keyword>
<dbReference type="GO" id="GO:0051231">
    <property type="term" value="P:spindle elongation"/>
    <property type="evidence" value="ECO:0007669"/>
    <property type="project" value="TreeGrafter"/>
</dbReference>
<protein>
    <recommendedName>
        <fullName evidence="11">Kinesin motor domain-containing protein</fullName>
    </recommendedName>
</protein>
<name>A0AAW1V131_9CUCU</name>
<dbReference type="EMBL" id="JARQZJ010000097">
    <property type="protein sequence ID" value="KAK9885781.1"/>
    <property type="molecule type" value="Genomic_DNA"/>
</dbReference>
<feature type="compositionally biased region" description="Polar residues" evidence="10">
    <location>
        <begin position="674"/>
        <end position="692"/>
    </location>
</feature>
<sequence>MNFSTNLRARNPSVLTFNLPCLEDKGKGINEKEDEYCLQVYLRIKAGDASYEELYEIINSCTLISKIPEGSYSARSARDGLLVRKKYNFSKIYGPETRQEDLFDELVKPKLLKFINGENCTLMTYGVSSSGKTYTIVGTSREPGLLPRSLEWLFKTKPDLNCKPYLKPLSNGAITRLSQQQILKEIEIKQKILNFSWPNVDRNEHISMYQAMQSRLSQDGTAGLDDVQDLCLSIWVSFAEIYNEHIYDLLQPEVRHGTSKQKLKLGNSNGRTYVKNLTCVHVSSGLEAFQVLQYGLHYLNYAKTKINDHSSRSHSIFTIHLIQAKYDKQEDLYVSDFNFCDLAGAERSKKTMNEGNRLKESNNINTSLLVLGRCITGVRNAQKTSHHRLIPFRESKLTQIFQRALSGHEDICMMVNMNPCRALFDETQHVLNFSAIAKEIVVNPQPKLIEKQLTGLPGSTEIPEDEIERKIYEKERLIQELKDGISYYITKLEEEKENDELKNMNMRMEINAKYTEIKEKINAEFEEKYKMTELTLKNTYRQKLKEFKTSLITSMKEKDETFSPSESSDDDSEDDQHFPILKLNRKRKASVDMETITVYSSDEEDYINMWKDKVQKQDVMIVEHHKTISALKEEIEMIRSQKQLRIQQLETEVHEQELKIENLRKLIEDRKSKNQPNSLTRSTSPDMQNFFE</sequence>
<evidence type="ECO:0000256" key="4">
    <source>
        <dbReference type="ARBA" id="ARBA00022741"/>
    </source>
</evidence>
<evidence type="ECO:0000256" key="2">
    <source>
        <dbReference type="ARBA" id="ARBA00022490"/>
    </source>
</evidence>
<feature type="binding site" evidence="9">
    <location>
        <begin position="126"/>
        <end position="133"/>
    </location>
    <ligand>
        <name>ATP</name>
        <dbReference type="ChEBI" id="CHEBI:30616"/>
    </ligand>
</feature>
<keyword evidence="7 9" id="KW-0505">Motor protein</keyword>
<dbReference type="AlphaFoldDB" id="A0AAW1V131"/>
<comment type="subcellular location">
    <subcellularLocation>
        <location evidence="1">Cytoplasm</location>
        <location evidence="1">Cytoskeleton</location>
        <location evidence="1">Spindle</location>
    </subcellularLocation>
</comment>
<organism evidence="12 13">
    <name type="scientific">Henosepilachna vigintioctopunctata</name>
    <dbReference type="NCBI Taxonomy" id="420089"/>
    <lineage>
        <taxon>Eukaryota</taxon>
        <taxon>Metazoa</taxon>
        <taxon>Ecdysozoa</taxon>
        <taxon>Arthropoda</taxon>
        <taxon>Hexapoda</taxon>
        <taxon>Insecta</taxon>
        <taxon>Pterygota</taxon>
        <taxon>Neoptera</taxon>
        <taxon>Endopterygota</taxon>
        <taxon>Coleoptera</taxon>
        <taxon>Polyphaga</taxon>
        <taxon>Cucujiformia</taxon>
        <taxon>Coccinelloidea</taxon>
        <taxon>Coccinellidae</taxon>
        <taxon>Epilachninae</taxon>
        <taxon>Epilachnini</taxon>
        <taxon>Henosepilachna</taxon>
    </lineage>
</organism>
<proteinExistence type="inferred from homology"/>
<dbReference type="GO" id="GO:0005634">
    <property type="term" value="C:nucleus"/>
    <property type="evidence" value="ECO:0007669"/>
    <property type="project" value="TreeGrafter"/>
</dbReference>
<dbReference type="GO" id="GO:0072686">
    <property type="term" value="C:mitotic spindle"/>
    <property type="evidence" value="ECO:0007669"/>
    <property type="project" value="TreeGrafter"/>
</dbReference>
<dbReference type="PANTHER" id="PTHR47970">
    <property type="entry name" value="KINESIN-LIKE PROTEIN KIF11"/>
    <property type="match status" value="1"/>
</dbReference>
<evidence type="ECO:0000256" key="6">
    <source>
        <dbReference type="ARBA" id="ARBA00023054"/>
    </source>
</evidence>